<keyword evidence="10" id="KW-1185">Reference proteome</keyword>
<evidence type="ECO:0000256" key="4">
    <source>
        <dbReference type="ARBA" id="ARBA00022759"/>
    </source>
</evidence>
<dbReference type="PANTHER" id="PTHR34072">
    <property type="entry name" value="ENZYMATIC POLYPROTEIN-RELATED"/>
    <property type="match status" value="1"/>
</dbReference>
<feature type="domain" description="Reverse transcriptase RNase H-like" evidence="7">
    <location>
        <begin position="9"/>
        <end position="77"/>
    </location>
</feature>
<dbReference type="PANTHER" id="PTHR34072:SF59">
    <property type="entry name" value="CCHC-TYPE INTEGRASE"/>
    <property type="match status" value="1"/>
</dbReference>
<dbReference type="InterPro" id="IPR041373">
    <property type="entry name" value="RT_RNaseH"/>
</dbReference>
<dbReference type="InterPro" id="IPR043502">
    <property type="entry name" value="DNA/RNA_pol_sf"/>
</dbReference>
<dbReference type="GO" id="GO:0016787">
    <property type="term" value="F:hydrolase activity"/>
    <property type="evidence" value="ECO:0007669"/>
    <property type="project" value="UniProtKB-KW"/>
</dbReference>
<dbReference type="Proteomes" id="UP001234989">
    <property type="component" value="Chromosome 10"/>
</dbReference>
<gene>
    <name evidence="9" type="ORF">MTR67_043657</name>
</gene>
<proteinExistence type="predicted"/>
<evidence type="ECO:0000256" key="1">
    <source>
        <dbReference type="ARBA" id="ARBA00022679"/>
    </source>
</evidence>
<evidence type="ECO:0000256" key="6">
    <source>
        <dbReference type="ARBA" id="ARBA00022918"/>
    </source>
</evidence>
<keyword evidence="1" id="KW-0808">Transferase</keyword>
<dbReference type="CDD" id="cd09274">
    <property type="entry name" value="RNase_HI_RT_Ty3"/>
    <property type="match status" value="1"/>
</dbReference>
<dbReference type="Pfam" id="PF24626">
    <property type="entry name" value="SH3_Tf2-1"/>
    <property type="match status" value="1"/>
</dbReference>
<accession>A0AAF0UPT4</accession>
<dbReference type="EMBL" id="CP133621">
    <property type="protein sequence ID" value="WMV50272.1"/>
    <property type="molecule type" value="Genomic_DNA"/>
</dbReference>
<dbReference type="GO" id="GO:0003964">
    <property type="term" value="F:RNA-directed DNA polymerase activity"/>
    <property type="evidence" value="ECO:0007669"/>
    <property type="project" value="UniProtKB-KW"/>
</dbReference>
<evidence type="ECO:0000313" key="9">
    <source>
        <dbReference type="EMBL" id="WMV50272.1"/>
    </source>
</evidence>
<evidence type="ECO:0000259" key="8">
    <source>
        <dbReference type="Pfam" id="PF24626"/>
    </source>
</evidence>
<keyword evidence="5" id="KW-0378">Hydrolase</keyword>
<organism evidence="9 10">
    <name type="scientific">Solanum verrucosum</name>
    <dbReference type="NCBI Taxonomy" id="315347"/>
    <lineage>
        <taxon>Eukaryota</taxon>
        <taxon>Viridiplantae</taxon>
        <taxon>Streptophyta</taxon>
        <taxon>Embryophyta</taxon>
        <taxon>Tracheophyta</taxon>
        <taxon>Spermatophyta</taxon>
        <taxon>Magnoliopsida</taxon>
        <taxon>eudicotyledons</taxon>
        <taxon>Gunneridae</taxon>
        <taxon>Pentapetalae</taxon>
        <taxon>asterids</taxon>
        <taxon>lamiids</taxon>
        <taxon>Solanales</taxon>
        <taxon>Solanaceae</taxon>
        <taxon>Solanoideae</taxon>
        <taxon>Solaneae</taxon>
        <taxon>Solanum</taxon>
    </lineage>
</organism>
<keyword evidence="3" id="KW-0540">Nuclease</keyword>
<dbReference type="InterPro" id="IPR056924">
    <property type="entry name" value="SH3_Tf2-1"/>
</dbReference>
<evidence type="ECO:0008006" key="11">
    <source>
        <dbReference type="Google" id="ProtNLM"/>
    </source>
</evidence>
<reference evidence="9" key="1">
    <citation type="submission" date="2023-08" db="EMBL/GenBank/DDBJ databases">
        <title>A de novo genome assembly of Solanum verrucosum Schlechtendal, a Mexican diploid species geographically isolated from the other diploid A-genome species in potato relatives.</title>
        <authorList>
            <person name="Hosaka K."/>
        </authorList>
    </citation>
    <scope>NUCLEOTIDE SEQUENCE</scope>
    <source>
        <tissue evidence="9">Young leaves</tissue>
    </source>
</reference>
<evidence type="ECO:0000256" key="5">
    <source>
        <dbReference type="ARBA" id="ARBA00022801"/>
    </source>
</evidence>
<dbReference type="GO" id="GO:0004519">
    <property type="term" value="F:endonuclease activity"/>
    <property type="evidence" value="ECO:0007669"/>
    <property type="project" value="UniProtKB-KW"/>
</dbReference>
<keyword evidence="2" id="KW-0548">Nucleotidyltransferase</keyword>
<dbReference type="AlphaFoldDB" id="A0AAF0UPT4"/>
<evidence type="ECO:0000256" key="3">
    <source>
        <dbReference type="ARBA" id="ARBA00022722"/>
    </source>
</evidence>
<dbReference type="Pfam" id="PF17917">
    <property type="entry name" value="RT_RNaseH"/>
    <property type="match status" value="1"/>
</dbReference>
<keyword evidence="4" id="KW-0255">Endonuclease</keyword>
<feature type="domain" description="Tf2-1-like SH3-like" evidence="8">
    <location>
        <begin position="107"/>
        <end position="159"/>
    </location>
</feature>
<evidence type="ECO:0000313" key="10">
    <source>
        <dbReference type="Proteomes" id="UP001234989"/>
    </source>
</evidence>
<protein>
    <recommendedName>
        <fullName evidence="11">Reverse transcriptase RNase H-like domain-containing protein</fullName>
    </recommendedName>
</protein>
<keyword evidence="6" id="KW-0695">RNA-directed DNA polymerase</keyword>
<dbReference type="SUPFAM" id="SSF56672">
    <property type="entry name" value="DNA/RNA polymerases"/>
    <property type="match status" value="1"/>
</dbReference>
<name>A0AAF0UPT4_SOLVR</name>
<evidence type="ECO:0000259" key="7">
    <source>
        <dbReference type="Pfam" id="PF17917"/>
    </source>
</evidence>
<evidence type="ECO:0000256" key="2">
    <source>
        <dbReference type="ARBA" id="ARBA00022695"/>
    </source>
</evidence>
<sequence length="187" mass="21623">MVRLLPMPSRQFKVNEKNYPTLDLELAAIEFAFKIWHHYLYGDHVDLITIHKTLQYVVNHKELNLRQRRWFELLKDYNLNILYYPGKANSVVDALSRIRDLTFDVHDLVYLKVSPMKGVMRFGKKGILSPRYIGPYKISQRAGNVTYELELPLELSVVVAPSHKEIVVLPPPSAVTPSSLRIGPNQQ</sequence>